<evidence type="ECO:0000313" key="3">
    <source>
        <dbReference type="EMBL" id="PIW17347.1"/>
    </source>
</evidence>
<dbReference type="Proteomes" id="UP000231019">
    <property type="component" value="Unassembled WGS sequence"/>
</dbReference>
<reference evidence="3 4" key="1">
    <citation type="submission" date="2017-09" db="EMBL/GenBank/DDBJ databases">
        <title>Depth-based differentiation of microbial function through sediment-hosted aquifers and enrichment of novel symbionts in the deep terrestrial subsurface.</title>
        <authorList>
            <person name="Probst A.J."/>
            <person name="Ladd B."/>
            <person name="Jarett J.K."/>
            <person name="Geller-Mcgrath D.E."/>
            <person name="Sieber C.M."/>
            <person name="Emerson J.B."/>
            <person name="Anantharaman K."/>
            <person name="Thomas B.C."/>
            <person name="Malmstrom R."/>
            <person name="Stieglmeier M."/>
            <person name="Klingl A."/>
            <person name="Woyke T."/>
            <person name="Ryan C.M."/>
            <person name="Banfield J.F."/>
        </authorList>
    </citation>
    <scope>NUCLEOTIDE SEQUENCE [LARGE SCALE GENOMIC DNA]</scope>
    <source>
        <strain evidence="3">CG17_big_fil_post_rev_8_21_14_2_50_48_46</strain>
    </source>
</reference>
<evidence type="ECO:0000256" key="1">
    <source>
        <dbReference type="SAM" id="MobiDB-lite"/>
    </source>
</evidence>
<feature type="signal peptide" evidence="2">
    <location>
        <begin position="1"/>
        <end position="21"/>
    </location>
</feature>
<accession>A0A2M7G5T5</accession>
<dbReference type="SUPFAM" id="SSF63829">
    <property type="entry name" value="Calcium-dependent phosphotriesterase"/>
    <property type="match status" value="1"/>
</dbReference>
<feature type="compositionally biased region" description="Low complexity" evidence="1">
    <location>
        <begin position="31"/>
        <end position="51"/>
    </location>
</feature>
<evidence type="ECO:0008006" key="5">
    <source>
        <dbReference type="Google" id="ProtNLM"/>
    </source>
</evidence>
<dbReference type="PROSITE" id="PS51257">
    <property type="entry name" value="PROKAR_LIPOPROTEIN"/>
    <property type="match status" value="1"/>
</dbReference>
<evidence type="ECO:0000313" key="4">
    <source>
        <dbReference type="Proteomes" id="UP000231019"/>
    </source>
</evidence>
<sequence length="832" mass="87950">MRSRTSLQISTLLALSLTACGPSPTLPGPQATTSNPPVASPSAPVTVSPSPVTTPTPPLVVPPVPGQSATPAPLPSAEATVVPVNECGSAAVLKELPLPEGFTPPAGMQARLFETPFKVGDIVFDDHGQAQVFSSDRTQKSLTSTDACGGWKTAVSSELLAGINGKTAVPLKTGTGYLTVVDYYPDGGNNFGGMFNLLQSGSYEQLRLKSDHAGLQDIIRQPRTDLLLPAELKGIEAPSELQIQVLRSNYTLGPLGSLFYGPEGSLYIMTSSLNRQTMLKLDPLGKATVYANNELLRGPIWRHGAVVNGVPVVSMDYAPAAGVQTQGIYQFNADGGFAEWKTAQAHAGLHDVLAAPQGGIYFTDFENDNVWYKADAASPETGLLDANKGQIPGALASLAYDAANQNLFYLNRIEAGSWWGSGPGVRGVYKVADGVATLYAQAAEGTDWDGLAYADKGPLGAGLYTLERQTGNLLKIQTDGTATPVVKGLPKPSELRFDPQTGNLTVVCEGQYLVQIGKGLTPLKLNDLPANDAGWYFTDFENDNLWYLPNGSTQEVAVLDSEIPPGLFSLTYLDSRHEIYALNSAGGWPFGGTPGVYLIQPNGTAKLLAEADKDTNFGSLAAGGGQFDKALFWTDPSKNRILKGGPEYSAPVPYLTGVPKPGYLAFSPQGDRLLTVVNEGKGLLWVGPNLGTPKPSASATPSPTASVIPAADQLIFDNGNILAVFNRPTAATTFHLEKATLITYLQTYHWNEGQGSTGGTVSLEDNSGKIYGPWKVQTRPGQGGVPNAYWFAEPQVIVPAGTYHVLDSEPSTWSQNSANGGQGMALVRGIPQ</sequence>
<dbReference type="EMBL" id="PFFQ01000024">
    <property type="protein sequence ID" value="PIW17347.1"/>
    <property type="molecule type" value="Genomic_DNA"/>
</dbReference>
<proteinExistence type="predicted"/>
<dbReference type="AlphaFoldDB" id="A0A2M7G5T5"/>
<evidence type="ECO:0000256" key="2">
    <source>
        <dbReference type="SAM" id="SignalP"/>
    </source>
</evidence>
<feature type="chain" id="PRO_5014992994" description="SMP-30/Gluconolactonase/LRE-like region domain-containing protein" evidence="2">
    <location>
        <begin position="22"/>
        <end position="832"/>
    </location>
</feature>
<comment type="caution">
    <text evidence="3">The sequence shown here is derived from an EMBL/GenBank/DDBJ whole genome shotgun (WGS) entry which is preliminary data.</text>
</comment>
<protein>
    <recommendedName>
        <fullName evidence="5">SMP-30/Gluconolactonase/LRE-like region domain-containing protein</fullName>
    </recommendedName>
</protein>
<name>A0A2M7G5T5_9BACT</name>
<dbReference type="SUPFAM" id="SSF63825">
    <property type="entry name" value="YWTD domain"/>
    <property type="match status" value="1"/>
</dbReference>
<feature type="compositionally biased region" description="Pro residues" evidence="1">
    <location>
        <begin position="52"/>
        <end position="65"/>
    </location>
</feature>
<feature type="region of interest" description="Disordered" evidence="1">
    <location>
        <begin position="24"/>
        <end position="72"/>
    </location>
</feature>
<gene>
    <name evidence="3" type="ORF">COW36_09225</name>
</gene>
<keyword evidence="2" id="KW-0732">Signal</keyword>
<organism evidence="3 4">
    <name type="scientific">bacterium (Candidatus Blackallbacteria) CG17_big_fil_post_rev_8_21_14_2_50_48_46</name>
    <dbReference type="NCBI Taxonomy" id="2014261"/>
    <lineage>
        <taxon>Bacteria</taxon>
        <taxon>Candidatus Blackallbacteria</taxon>
    </lineage>
</organism>